<organism evidence="3 4">
    <name type="scientific">Rhizoctonia solani</name>
    <dbReference type="NCBI Taxonomy" id="456999"/>
    <lineage>
        <taxon>Eukaryota</taxon>
        <taxon>Fungi</taxon>
        <taxon>Dikarya</taxon>
        <taxon>Basidiomycota</taxon>
        <taxon>Agaricomycotina</taxon>
        <taxon>Agaricomycetes</taxon>
        <taxon>Cantharellales</taxon>
        <taxon>Ceratobasidiaceae</taxon>
        <taxon>Rhizoctonia</taxon>
    </lineage>
</organism>
<dbReference type="PROSITE" id="PS50097">
    <property type="entry name" value="BTB"/>
    <property type="match status" value="1"/>
</dbReference>
<gene>
    <name evidence="3" type="ORF">RDB_LOCUS69419</name>
</gene>
<dbReference type="CDD" id="cd18186">
    <property type="entry name" value="BTB_POZ_ZBTB_KLHL-like"/>
    <property type="match status" value="1"/>
</dbReference>
<dbReference type="SUPFAM" id="SSF54695">
    <property type="entry name" value="POZ domain"/>
    <property type="match status" value="1"/>
</dbReference>
<dbReference type="EMBL" id="CAJMWV010002078">
    <property type="protein sequence ID" value="CAE6454040.1"/>
    <property type="molecule type" value="Genomic_DNA"/>
</dbReference>
<proteinExistence type="predicted"/>
<dbReference type="InterPro" id="IPR000210">
    <property type="entry name" value="BTB/POZ_dom"/>
</dbReference>
<sequence length="344" mass="38658">MSKDESPKRDDASKTDPPADSKSAYNQGFTQGGDLTISSSDRVDFNVHSVLLSLASPTFADLLKSTNLNETVRFSERAELLALVLQFIYPLPSPVISSHQLLNDALRVADKYQLTSMKARLREQLKMADSPVSAYSNPLAAVCVASSHGFTPEADIVVQVAMKQYDFGKPEDLKTLIDTDPAATALAKLVGIPAVKTKVLADVLFHFDRSPMSIASRMDALVCSYCRETYKSHARKSTLEWHIRWAHWIFQEIRERPIAEWKEYFSHSKFYRWYYQPDLATSFYAYKYGETYKSCGCSATVQAAPTAFQPWADGVYNHLKSRLAYISELETRLCDINSGAKKDS</sequence>
<name>A0A8H3BCJ4_9AGAM</name>
<dbReference type="Gene3D" id="3.30.710.10">
    <property type="entry name" value="Potassium Channel Kv1.1, Chain A"/>
    <property type="match status" value="1"/>
</dbReference>
<evidence type="ECO:0000313" key="4">
    <source>
        <dbReference type="Proteomes" id="UP000663831"/>
    </source>
</evidence>
<dbReference type="SMART" id="SM00225">
    <property type="entry name" value="BTB"/>
    <property type="match status" value="1"/>
</dbReference>
<feature type="compositionally biased region" description="Basic and acidic residues" evidence="1">
    <location>
        <begin position="1"/>
        <end position="19"/>
    </location>
</feature>
<dbReference type="Pfam" id="PF00651">
    <property type="entry name" value="BTB"/>
    <property type="match status" value="1"/>
</dbReference>
<dbReference type="Proteomes" id="UP000663831">
    <property type="component" value="Unassembled WGS sequence"/>
</dbReference>
<evidence type="ECO:0000256" key="1">
    <source>
        <dbReference type="SAM" id="MobiDB-lite"/>
    </source>
</evidence>
<comment type="caution">
    <text evidence="3">The sequence shown here is derived from an EMBL/GenBank/DDBJ whole genome shotgun (WGS) entry which is preliminary data.</text>
</comment>
<dbReference type="OrthoDB" id="6359816at2759"/>
<reference evidence="3" key="1">
    <citation type="submission" date="2021-01" db="EMBL/GenBank/DDBJ databases">
        <authorList>
            <person name="Kaushik A."/>
        </authorList>
    </citation>
    <scope>NUCLEOTIDE SEQUENCE</scope>
    <source>
        <strain evidence="3">AG3-1AP</strain>
    </source>
</reference>
<evidence type="ECO:0000259" key="2">
    <source>
        <dbReference type="PROSITE" id="PS50097"/>
    </source>
</evidence>
<dbReference type="AlphaFoldDB" id="A0A8H3BCJ4"/>
<evidence type="ECO:0000313" key="3">
    <source>
        <dbReference type="EMBL" id="CAE6454040.1"/>
    </source>
</evidence>
<accession>A0A8H3BCJ4</accession>
<protein>
    <recommendedName>
        <fullName evidence="2">BTB domain-containing protein</fullName>
    </recommendedName>
</protein>
<feature type="domain" description="BTB" evidence="2">
    <location>
        <begin position="33"/>
        <end position="89"/>
    </location>
</feature>
<feature type="region of interest" description="Disordered" evidence="1">
    <location>
        <begin position="1"/>
        <end position="32"/>
    </location>
</feature>
<dbReference type="InterPro" id="IPR011333">
    <property type="entry name" value="SKP1/BTB/POZ_sf"/>
</dbReference>